<dbReference type="InterPro" id="IPR006122">
    <property type="entry name" value="HMA_Cu_ion-bd"/>
</dbReference>
<dbReference type="InterPro" id="IPR023299">
    <property type="entry name" value="ATPase_P-typ_cyto_dom_N"/>
</dbReference>
<dbReference type="Gramene" id="KGN49511">
    <property type="protein sequence ID" value="KGN49511"/>
    <property type="gene ID" value="Csa_6G526450"/>
</dbReference>
<keyword evidence="7" id="KW-0187">Copper transport</keyword>
<sequence length="1007" mass="108235">MAPGLRDLQLAHVAADDRRLPAISAADDIPEDLEDVRLLDSYERQEENLGQIRDGMNRVQVTVSGMTCAACSNSVEAALRGVNGVLMASVALLQNRADVVFDPSLVKEEDIKEAIEDAGFEAEIIPETTSVGKKSHGTLVGQFTIGGMTCAACVNSVEGILKDLPGVRRAVVALATSLGEVEYDPTITSKDDIVNAIEDAGFEASFVQSSEQDKILLTVAGIAGEVDVQFLEAILSNLKGVKRFLFDSTSGRLEIVFDPEVVGPRSLVDEIEGRSNRKFKLHVTSPYTRLTSKDVEEANNMFRLFISSLFLSVLIFLQRVICPHIPLIYSLLLWRCGPFLMDDWLKWALVTVVQFVIGKRFYVAAARALRNGSTNMDVLVALGTTASYVYSVCALLYGAVTGFWSPTYFETSAMLITFVLLGKYLECLAKGKTSDAIKKLVELAPATALLLIRDKGGNLIEEREIDALLIQPGDVLKVLPGTKIPADGVVVWGSSYVNESMVTGESIPVLKEVSLNVIGGTINFHGALHIRATKVGSDAVLNQIISLVETAQMSKAPIQKFADFVASIFVPTVVAMALCTLFGWYVGGILGAYPAEWLPENGNYFVFSLMFAIAVVVIACPCALGLATPTAVMVATGVGASNGVLIKGGDALERAQKVKYVIFDKTGTLTQGKATVTTAKIFTEISRGDFLKLVASAEASSEHPLGKAIVEYARHFHFFDEPSATKNVENQSKESSGWLFDVTDFSALPGQGIQCTIEGKRILVGNRKLMNERGISIAPHVDNFVIELEESAKTGILVACDDNLIGVVGIADPLKREAAVVVEGLVKMGVSPVMVTGDNWRTARAVAKELGIQDVRAEVMPAGKAEVIQNFQKDGSTVAMVGDGINDSPALAASDIGIAIGAGTDIAIEAADFVLMRNNLEDVITAIDLSRKTFNRIRLNYVFAMAYNVIAIPIAAGVFFPSLGVKLPPWAAGACMALSSVSVVCSSLLLRRYKRPRLTTILEITVE</sequence>
<feature type="transmembrane region" description="Helical" evidence="13">
    <location>
        <begin position="412"/>
        <end position="429"/>
    </location>
</feature>
<evidence type="ECO:0000256" key="2">
    <source>
        <dbReference type="ARBA" id="ARBA00006024"/>
    </source>
</evidence>
<keyword evidence="4 13" id="KW-0812">Transmembrane</keyword>
<dbReference type="SUPFAM" id="SSF81665">
    <property type="entry name" value="Calcium ATPase, transmembrane domain M"/>
    <property type="match status" value="1"/>
</dbReference>
<evidence type="ECO:0000256" key="9">
    <source>
        <dbReference type="ARBA" id="ARBA00022989"/>
    </source>
</evidence>
<keyword evidence="9 13" id="KW-1133">Transmembrane helix</keyword>
<keyword evidence="12 13" id="KW-0472">Membrane</keyword>
<evidence type="ECO:0000256" key="13">
    <source>
        <dbReference type="RuleBase" id="RU362081"/>
    </source>
</evidence>
<dbReference type="GO" id="GO:0016020">
    <property type="term" value="C:membrane"/>
    <property type="evidence" value="ECO:0000318"/>
    <property type="project" value="GO_Central"/>
</dbReference>
<dbReference type="InterPro" id="IPR006121">
    <property type="entry name" value="HMA_dom"/>
</dbReference>
<evidence type="ECO:0000256" key="12">
    <source>
        <dbReference type="ARBA" id="ARBA00023136"/>
    </source>
</evidence>
<dbReference type="FunFam" id="3.30.70.100:FF:000005">
    <property type="entry name" value="Copper-exporting P-type ATPase A"/>
    <property type="match status" value="2"/>
</dbReference>
<evidence type="ECO:0000313" key="15">
    <source>
        <dbReference type="EMBL" id="KGN49511.1"/>
    </source>
</evidence>
<dbReference type="InterPro" id="IPR059000">
    <property type="entry name" value="ATPase_P-type_domA"/>
</dbReference>
<dbReference type="PROSITE" id="PS00154">
    <property type="entry name" value="ATPASE_E1_E2"/>
    <property type="match status" value="1"/>
</dbReference>
<dbReference type="SUPFAM" id="SSF56784">
    <property type="entry name" value="HAD-like"/>
    <property type="match status" value="1"/>
</dbReference>
<dbReference type="Gene3D" id="3.30.70.100">
    <property type="match status" value="2"/>
</dbReference>
<keyword evidence="13" id="KW-0547">Nucleotide-binding</keyword>
<dbReference type="PROSITE" id="PS01047">
    <property type="entry name" value="HMA_1"/>
    <property type="match status" value="2"/>
</dbReference>
<feature type="domain" description="HMA" evidence="14">
    <location>
        <begin position="57"/>
        <end position="123"/>
    </location>
</feature>
<dbReference type="AlphaFoldDB" id="A0A0A0KPC0"/>
<evidence type="ECO:0000256" key="7">
    <source>
        <dbReference type="ARBA" id="ARBA00022796"/>
    </source>
</evidence>
<dbReference type="Gene3D" id="3.40.50.1000">
    <property type="entry name" value="HAD superfamily/HAD-like"/>
    <property type="match status" value="1"/>
</dbReference>
<accession>A0A0A0KPC0</accession>
<dbReference type="InterPro" id="IPR017969">
    <property type="entry name" value="Heavy-metal-associated_CS"/>
</dbReference>
<feature type="transmembrane region" description="Helical" evidence="13">
    <location>
        <begin position="561"/>
        <end position="585"/>
    </location>
</feature>
<dbReference type="OMA" id="HWMLPAW"/>
<dbReference type="InterPro" id="IPR018303">
    <property type="entry name" value="ATPase_P-typ_P_site"/>
</dbReference>
<dbReference type="InterPro" id="IPR001757">
    <property type="entry name" value="P_typ_ATPase"/>
</dbReference>
<feature type="domain" description="HMA" evidence="14">
    <location>
        <begin position="139"/>
        <end position="205"/>
    </location>
</feature>
<reference evidence="15 16" key="2">
    <citation type="journal article" date="2009" name="PLoS ONE">
        <title>An integrated genetic and cytogenetic map of the cucumber genome.</title>
        <authorList>
            <person name="Ren Y."/>
            <person name="Zhang Z."/>
            <person name="Liu J."/>
            <person name="Staub J.E."/>
            <person name="Han Y."/>
            <person name="Cheng Z."/>
            <person name="Li X."/>
            <person name="Lu J."/>
            <person name="Miao H."/>
            <person name="Kang H."/>
            <person name="Xie B."/>
            <person name="Gu X."/>
            <person name="Wang X."/>
            <person name="Du Y."/>
            <person name="Jin W."/>
            <person name="Huang S."/>
        </authorList>
    </citation>
    <scope>NUCLEOTIDE SEQUENCE [LARGE SCALE GENOMIC DNA]</scope>
    <source>
        <strain evidence="16">cv. 9930</strain>
    </source>
</reference>
<keyword evidence="10" id="KW-0186">Copper</keyword>
<reference evidence="15 16" key="4">
    <citation type="journal article" date="2011" name="BMC Genomics">
        <title>RNA-Seq improves annotation of protein-coding genes in the cucumber genome.</title>
        <authorList>
            <person name="Li Z."/>
            <person name="Zhang Z."/>
            <person name="Yan P."/>
            <person name="Huang S."/>
            <person name="Fei Z."/>
            <person name="Lin K."/>
        </authorList>
    </citation>
    <scope>NUCLEOTIDE SEQUENCE [LARGE SCALE GENOMIC DNA]</scope>
    <source>
        <strain evidence="16">cv. 9930</strain>
    </source>
</reference>
<dbReference type="InterPro" id="IPR023298">
    <property type="entry name" value="ATPase_P-typ_TM_dom_sf"/>
</dbReference>
<dbReference type="PANTHER" id="PTHR46594:SF6">
    <property type="entry name" value="COPPER-TRANSPORTING ATPASE RAN1"/>
    <property type="match status" value="1"/>
</dbReference>
<dbReference type="GO" id="GO:0005507">
    <property type="term" value="F:copper ion binding"/>
    <property type="evidence" value="ECO:0000318"/>
    <property type="project" value="GO_Central"/>
</dbReference>
<dbReference type="OrthoDB" id="432719at2759"/>
<dbReference type="EMBL" id="CM002927">
    <property type="protein sequence ID" value="KGN49511.1"/>
    <property type="molecule type" value="Genomic_DNA"/>
</dbReference>
<dbReference type="PROSITE" id="PS50846">
    <property type="entry name" value="HMA_2"/>
    <property type="match status" value="2"/>
</dbReference>
<dbReference type="Pfam" id="PF00702">
    <property type="entry name" value="Hydrolase"/>
    <property type="match status" value="1"/>
</dbReference>
<dbReference type="SFLD" id="SFLDF00027">
    <property type="entry name" value="p-type_atpase"/>
    <property type="match status" value="1"/>
</dbReference>
<keyword evidence="3" id="KW-0813">Transport</keyword>
<evidence type="ECO:0000256" key="4">
    <source>
        <dbReference type="ARBA" id="ARBA00022692"/>
    </source>
</evidence>
<dbReference type="SFLD" id="SFLDG00002">
    <property type="entry name" value="C1.7:_P-type_atpase_like"/>
    <property type="match status" value="1"/>
</dbReference>
<evidence type="ECO:0000259" key="14">
    <source>
        <dbReference type="PROSITE" id="PS50846"/>
    </source>
</evidence>
<dbReference type="CDD" id="cd02094">
    <property type="entry name" value="P-type_ATPase_Cu-like"/>
    <property type="match status" value="1"/>
</dbReference>
<keyword evidence="6" id="KW-0677">Repeat</keyword>
<reference evidence="15 16" key="3">
    <citation type="journal article" date="2010" name="BMC Genomics">
        <title>Transcriptome sequencing and comparative analysis of cucumber flowers with different sex types.</title>
        <authorList>
            <person name="Guo S."/>
            <person name="Zheng Y."/>
            <person name="Joung J.G."/>
            <person name="Liu S."/>
            <person name="Zhang Z."/>
            <person name="Crasta O.R."/>
            <person name="Sobral B.W."/>
            <person name="Xu Y."/>
            <person name="Huang S."/>
            <person name="Fei Z."/>
        </authorList>
    </citation>
    <scope>NUCLEOTIDE SEQUENCE [LARGE SCALE GENOMIC DNA]</scope>
    <source>
        <strain evidence="16">cv. 9930</strain>
    </source>
</reference>
<evidence type="ECO:0000256" key="8">
    <source>
        <dbReference type="ARBA" id="ARBA00022967"/>
    </source>
</evidence>
<dbReference type="FunFam" id="3.40.50.1000:FF:000031">
    <property type="entry name" value="Probable copper-transporting ATPase HMA5"/>
    <property type="match status" value="1"/>
</dbReference>
<comment type="similarity">
    <text evidence="2 13">Belongs to the cation transport ATPase (P-type) (TC 3.A.3) family. Type IB subfamily.</text>
</comment>
<dbReference type="CDD" id="cd00371">
    <property type="entry name" value="HMA"/>
    <property type="match status" value="2"/>
</dbReference>
<evidence type="ECO:0000256" key="1">
    <source>
        <dbReference type="ARBA" id="ARBA00004370"/>
    </source>
</evidence>
<dbReference type="InterPro" id="IPR008250">
    <property type="entry name" value="ATPase_P-typ_transduc_dom_A_sf"/>
</dbReference>
<evidence type="ECO:0000313" key="16">
    <source>
        <dbReference type="Proteomes" id="UP000029981"/>
    </source>
</evidence>
<keyword evidence="8" id="KW-1278">Translocase</keyword>
<dbReference type="NCBIfam" id="TIGR01494">
    <property type="entry name" value="ATPase_P-type"/>
    <property type="match status" value="2"/>
</dbReference>
<keyword evidence="13" id="KW-0067">ATP-binding</keyword>
<feature type="transmembrane region" description="Helical" evidence="13">
    <location>
        <begin position="605"/>
        <end position="627"/>
    </location>
</feature>
<reference evidence="15 16" key="1">
    <citation type="journal article" date="2009" name="Nat. Genet.">
        <title>The genome of the cucumber, Cucumis sativus L.</title>
        <authorList>
            <person name="Huang S."/>
            <person name="Li R."/>
            <person name="Zhang Z."/>
            <person name="Li L."/>
            <person name="Gu X."/>
            <person name="Fan W."/>
            <person name="Lucas W.J."/>
            <person name="Wang X."/>
            <person name="Xie B."/>
            <person name="Ni P."/>
            <person name="Ren Y."/>
            <person name="Zhu H."/>
            <person name="Li J."/>
            <person name="Lin K."/>
            <person name="Jin W."/>
            <person name="Fei Z."/>
            <person name="Li G."/>
            <person name="Staub J."/>
            <person name="Kilian A."/>
            <person name="van der Vossen E.A."/>
            <person name="Wu Y."/>
            <person name="Guo J."/>
            <person name="He J."/>
            <person name="Jia Z."/>
            <person name="Ren Y."/>
            <person name="Tian G."/>
            <person name="Lu Y."/>
            <person name="Ruan J."/>
            <person name="Qian W."/>
            <person name="Wang M."/>
            <person name="Huang Q."/>
            <person name="Li B."/>
            <person name="Xuan Z."/>
            <person name="Cao J."/>
            <person name="Asan"/>
            <person name="Wu Z."/>
            <person name="Zhang J."/>
            <person name="Cai Q."/>
            <person name="Bai Y."/>
            <person name="Zhao B."/>
            <person name="Han Y."/>
            <person name="Li Y."/>
            <person name="Li X."/>
            <person name="Wang S."/>
            <person name="Shi Q."/>
            <person name="Liu S."/>
            <person name="Cho W.K."/>
            <person name="Kim J.Y."/>
            <person name="Xu Y."/>
            <person name="Heller-Uszynska K."/>
            <person name="Miao H."/>
            <person name="Cheng Z."/>
            <person name="Zhang S."/>
            <person name="Wu J."/>
            <person name="Yang Y."/>
            <person name="Kang H."/>
            <person name="Li M."/>
            <person name="Liang H."/>
            <person name="Ren X."/>
            <person name="Shi Z."/>
            <person name="Wen M."/>
            <person name="Jian M."/>
            <person name="Yang H."/>
            <person name="Zhang G."/>
            <person name="Yang Z."/>
            <person name="Chen R."/>
            <person name="Liu S."/>
            <person name="Li J."/>
            <person name="Ma L."/>
            <person name="Liu H."/>
            <person name="Zhou Y."/>
            <person name="Zhao J."/>
            <person name="Fang X."/>
            <person name="Li G."/>
            <person name="Fang L."/>
            <person name="Li Y."/>
            <person name="Liu D."/>
            <person name="Zheng H."/>
            <person name="Zhang Y."/>
            <person name="Qin N."/>
            <person name="Li Z."/>
            <person name="Yang G."/>
            <person name="Yang S."/>
            <person name="Bolund L."/>
            <person name="Kristiansen K."/>
            <person name="Zheng H."/>
            <person name="Li S."/>
            <person name="Zhang X."/>
            <person name="Yang H."/>
            <person name="Wang J."/>
            <person name="Sun R."/>
            <person name="Zhang B."/>
            <person name="Jiang S."/>
            <person name="Wang J."/>
            <person name="Du Y."/>
            <person name="Li S."/>
        </authorList>
    </citation>
    <scope>NUCLEOTIDE SEQUENCE [LARGE SCALE GENOMIC DNA]</scope>
    <source>
        <strain evidence="16">cv. 9930</strain>
    </source>
</reference>
<dbReference type="PANTHER" id="PTHR46594">
    <property type="entry name" value="P-TYPE CATION-TRANSPORTING ATPASE"/>
    <property type="match status" value="1"/>
</dbReference>
<dbReference type="GO" id="GO:0043682">
    <property type="term" value="F:P-type divalent copper transporter activity"/>
    <property type="evidence" value="ECO:0000318"/>
    <property type="project" value="GO_Central"/>
</dbReference>
<feature type="transmembrane region" description="Helical" evidence="13">
    <location>
        <begin position="378"/>
        <end position="400"/>
    </location>
</feature>
<dbReference type="SUPFAM" id="SSF81653">
    <property type="entry name" value="Calcium ATPase, transduction domain A"/>
    <property type="match status" value="1"/>
</dbReference>
<dbReference type="SMR" id="A0A0A0KPC0"/>
<protein>
    <recommendedName>
        <fullName evidence="14">HMA domain-containing protein</fullName>
    </recommendedName>
</protein>
<gene>
    <name evidence="15" type="ORF">Csa_6G526450</name>
</gene>
<dbReference type="FunFam" id="2.70.150.10:FF:000002">
    <property type="entry name" value="Copper-transporting ATPase 1, putative"/>
    <property type="match status" value="1"/>
</dbReference>
<evidence type="ECO:0000256" key="11">
    <source>
        <dbReference type="ARBA" id="ARBA00023065"/>
    </source>
</evidence>
<keyword evidence="11" id="KW-0406">Ion transport</keyword>
<organism evidence="15 16">
    <name type="scientific">Cucumis sativus</name>
    <name type="common">Cucumber</name>
    <dbReference type="NCBI Taxonomy" id="3659"/>
    <lineage>
        <taxon>Eukaryota</taxon>
        <taxon>Viridiplantae</taxon>
        <taxon>Streptophyta</taxon>
        <taxon>Embryophyta</taxon>
        <taxon>Tracheophyta</taxon>
        <taxon>Spermatophyta</taxon>
        <taxon>Magnoliopsida</taxon>
        <taxon>eudicotyledons</taxon>
        <taxon>Gunneridae</taxon>
        <taxon>Pentapetalae</taxon>
        <taxon>rosids</taxon>
        <taxon>fabids</taxon>
        <taxon>Cucurbitales</taxon>
        <taxon>Cucurbitaceae</taxon>
        <taxon>Benincaseae</taxon>
        <taxon>Cucumis</taxon>
    </lineage>
</organism>
<dbReference type="Pfam" id="PF00403">
    <property type="entry name" value="HMA"/>
    <property type="match status" value="2"/>
</dbReference>
<feature type="transmembrane region" description="Helical" evidence="13">
    <location>
        <begin position="309"/>
        <end position="332"/>
    </location>
</feature>
<keyword evidence="5 13" id="KW-0479">Metal-binding</keyword>
<dbReference type="eggNOG" id="KOG0207">
    <property type="taxonomic scope" value="Eukaryota"/>
</dbReference>
<dbReference type="SFLD" id="SFLDS00003">
    <property type="entry name" value="Haloacid_Dehalogenase"/>
    <property type="match status" value="1"/>
</dbReference>
<dbReference type="InterPro" id="IPR044492">
    <property type="entry name" value="P_typ_ATPase_HD_dom"/>
</dbReference>
<feature type="transmembrane region" description="Helical" evidence="13">
    <location>
        <begin position="941"/>
        <end position="964"/>
    </location>
</feature>
<dbReference type="InterPro" id="IPR023214">
    <property type="entry name" value="HAD_sf"/>
</dbReference>
<dbReference type="InterPro" id="IPR027256">
    <property type="entry name" value="P-typ_ATPase_IB"/>
</dbReference>
<dbReference type="InterPro" id="IPR036163">
    <property type="entry name" value="HMA_dom_sf"/>
</dbReference>
<evidence type="ECO:0000256" key="6">
    <source>
        <dbReference type="ARBA" id="ARBA00022737"/>
    </source>
</evidence>
<dbReference type="STRING" id="3659.A0A0A0KPC0"/>
<proteinExistence type="inferred from homology"/>
<dbReference type="GO" id="GO:0055070">
    <property type="term" value="P:copper ion homeostasis"/>
    <property type="evidence" value="ECO:0000318"/>
    <property type="project" value="GO_Central"/>
</dbReference>
<dbReference type="NCBIfam" id="TIGR00003">
    <property type="entry name" value="copper ion binding protein"/>
    <property type="match status" value="2"/>
</dbReference>
<dbReference type="Gene3D" id="3.40.1110.10">
    <property type="entry name" value="Calcium-transporting ATPase, cytoplasmic domain N"/>
    <property type="match status" value="2"/>
</dbReference>
<dbReference type="FunFam" id="3.40.1110.10:FF:000038">
    <property type="entry name" value="Copper-exporting P-type ATPase"/>
    <property type="match status" value="1"/>
</dbReference>
<dbReference type="GO" id="GO:0016887">
    <property type="term" value="F:ATP hydrolysis activity"/>
    <property type="evidence" value="ECO:0007669"/>
    <property type="project" value="InterPro"/>
</dbReference>
<dbReference type="GO" id="GO:0005524">
    <property type="term" value="F:ATP binding"/>
    <property type="evidence" value="ECO:0007669"/>
    <property type="project" value="UniProtKB-UniRule"/>
</dbReference>
<evidence type="ECO:0000256" key="10">
    <source>
        <dbReference type="ARBA" id="ARBA00023008"/>
    </source>
</evidence>
<dbReference type="PRINTS" id="PR00119">
    <property type="entry name" value="CATATPASE"/>
</dbReference>
<feature type="transmembrane region" description="Helical" evidence="13">
    <location>
        <begin position="970"/>
        <end position="990"/>
    </location>
</feature>
<dbReference type="Gene3D" id="2.70.150.10">
    <property type="entry name" value="Calcium-transporting ATPase, cytoplasmic transduction domain A"/>
    <property type="match status" value="1"/>
</dbReference>
<dbReference type="FunFam" id="3.40.1110.10:FF:000065">
    <property type="entry name" value="Copper-transporting ATPase RAN1"/>
    <property type="match status" value="1"/>
</dbReference>
<dbReference type="Proteomes" id="UP000029981">
    <property type="component" value="Chromosome 6"/>
</dbReference>
<dbReference type="InterPro" id="IPR036412">
    <property type="entry name" value="HAD-like_sf"/>
</dbReference>
<comment type="subcellular location">
    <subcellularLocation>
        <location evidence="1 13">Membrane</location>
    </subcellularLocation>
</comment>
<dbReference type="Pfam" id="PF00122">
    <property type="entry name" value="E1-E2_ATPase"/>
    <property type="match status" value="1"/>
</dbReference>
<dbReference type="NCBIfam" id="TIGR01525">
    <property type="entry name" value="ATPase-IB_hvy"/>
    <property type="match status" value="1"/>
</dbReference>
<dbReference type="KEGG" id="csv:101205642"/>
<dbReference type="SUPFAM" id="SSF55008">
    <property type="entry name" value="HMA, heavy metal-associated domain"/>
    <property type="match status" value="3"/>
</dbReference>
<keyword evidence="16" id="KW-1185">Reference proteome</keyword>
<dbReference type="PRINTS" id="PR00120">
    <property type="entry name" value="HATPASE"/>
</dbReference>
<evidence type="ECO:0000256" key="5">
    <source>
        <dbReference type="ARBA" id="ARBA00022723"/>
    </source>
</evidence>
<evidence type="ECO:0000256" key="3">
    <source>
        <dbReference type="ARBA" id="ARBA00022448"/>
    </source>
</evidence>
<name>A0A0A0KPC0_CUCSA</name>